<keyword evidence="1" id="KW-0472">Membrane</keyword>
<accession>A0ABX8CIE3</accession>
<dbReference type="PANTHER" id="PTHR36840:SF1">
    <property type="entry name" value="BLL5714 PROTEIN"/>
    <property type="match status" value="1"/>
</dbReference>
<feature type="transmembrane region" description="Helical" evidence="1">
    <location>
        <begin position="247"/>
        <end position="264"/>
    </location>
</feature>
<feature type="transmembrane region" description="Helical" evidence="1">
    <location>
        <begin position="221"/>
        <end position="241"/>
    </location>
</feature>
<keyword evidence="3" id="KW-1185">Reference proteome</keyword>
<name>A0ABX8CIE3_9NOCA</name>
<protein>
    <submittedName>
        <fullName evidence="2">Low temperature requirement protein A</fullName>
    </submittedName>
</protein>
<sequence length="412" mass="43240">MSRRFGTPHAVRGSHPTAVPRAVASVEGDRVTAVELFFDLAYVFGFTQVSRLMADAHTAMGILRGLTVLALLWWSWTAYSWLANQLHADEGFVRGAMFTGMTAVFVMAVMVPEAYADRTGGLSGPLIFVAAYLVARLTHLTVYMFTSVGGPAARREVVQTVCLSIVPSAALLIGGALLGSPWQVWCVLTAVTVEPVIANLTTWGVRSRISSATHFVERHRLVVILALGESTVAIGVGAGAIDIPPLAGVLLAMAIAIALWRAYFGEVATAAEHALCELDDRERSRAAHHGYTYLHLPIVAGIVLSALGIETAMAHISGTGAYGLFGAVALAGGAALYLVGTALFARRVVGAAMRPRLLAALIMLTATPALSPMPPLAALATTAALLFGVLSLDRLSPISAPEAGRRSATHVA</sequence>
<feature type="transmembrane region" description="Helical" evidence="1">
    <location>
        <begin position="357"/>
        <end position="390"/>
    </location>
</feature>
<dbReference type="Pfam" id="PF06772">
    <property type="entry name" value="LtrA"/>
    <property type="match status" value="1"/>
</dbReference>
<feature type="transmembrane region" description="Helical" evidence="1">
    <location>
        <begin position="291"/>
        <end position="309"/>
    </location>
</feature>
<evidence type="ECO:0000256" key="1">
    <source>
        <dbReference type="SAM" id="Phobius"/>
    </source>
</evidence>
<feature type="transmembrane region" description="Helical" evidence="1">
    <location>
        <begin position="123"/>
        <end position="145"/>
    </location>
</feature>
<reference evidence="2 3" key="1">
    <citation type="submission" date="2021-04" db="EMBL/GenBank/DDBJ databases">
        <title>Nocardia tengchongensis.</title>
        <authorList>
            <person name="Zhuang k."/>
            <person name="Ran Y."/>
            <person name="Li W."/>
        </authorList>
    </citation>
    <scope>NUCLEOTIDE SEQUENCE [LARGE SCALE GENOMIC DNA]</scope>
    <source>
        <strain evidence="2 3">CFH S0057</strain>
    </source>
</reference>
<feature type="transmembrane region" description="Helical" evidence="1">
    <location>
        <begin position="61"/>
        <end position="79"/>
    </location>
</feature>
<organism evidence="2 3">
    <name type="scientific">Nocardia tengchongensis</name>
    <dbReference type="NCBI Taxonomy" id="2055889"/>
    <lineage>
        <taxon>Bacteria</taxon>
        <taxon>Bacillati</taxon>
        <taxon>Actinomycetota</taxon>
        <taxon>Actinomycetes</taxon>
        <taxon>Mycobacteriales</taxon>
        <taxon>Nocardiaceae</taxon>
        <taxon>Nocardia</taxon>
    </lineage>
</organism>
<dbReference type="PANTHER" id="PTHR36840">
    <property type="entry name" value="BLL5714 PROTEIN"/>
    <property type="match status" value="1"/>
</dbReference>
<dbReference type="Proteomes" id="UP000683310">
    <property type="component" value="Chromosome"/>
</dbReference>
<keyword evidence="1" id="KW-1133">Transmembrane helix</keyword>
<gene>
    <name evidence="2" type="ORF">KHQ06_19410</name>
</gene>
<feature type="transmembrane region" description="Helical" evidence="1">
    <location>
        <begin position="91"/>
        <end position="111"/>
    </location>
</feature>
<proteinExistence type="predicted"/>
<keyword evidence="1" id="KW-0812">Transmembrane</keyword>
<dbReference type="EMBL" id="CP074371">
    <property type="protein sequence ID" value="QVI18714.1"/>
    <property type="molecule type" value="Genomic_DNA"/>
</dbReference>
<feature type="transmembrane region" description="Helical" evidence="1">
    <location>
        <begin position="157"/>
        <end position="176"/>
    </location>
</feature>
<dbReference type="InterPro" id="IPR010640">
    <property type="entry name" value="Low_temperature_requirement_A"/>
</dbReference>
<feature type="transmembrane region" description="Helical" evidence="1">
    <location>
        <begin position="321"/>
        <end position="345"/>
    </location>
</feature>
<evidence type="ECO:0000313" key="2">
    <source>
        <dbReference type="EMBL" id="QVI18714.1"/>
    </source>
</evidence>
<evidence type="ECO:0000313" key="3">
    <source>
        <dbReference type="Proteomes" id="UP000683310"/>
    </source>
</evidence>
<dbReference type="RefSeq" id="WP_213554751.1">
    <property type="nucleotide sequence ID" value="NZ_JBHZDI010000050.1"/>
</dbReference>